<organism evidence="1 2">
    <name type="scientific">Plasmodium vivax North Korean</name>
    <dbReference type="NCBI Taxonomy" id="1035514"/>
    <lineage>
        <taxon>Eukaryota</taxon>
        <taxon>Sar</taxon>
        <taxon>Alveolata</taxon>
        <taxon>Apicomplexa</taxon>
        <taxon>Aconoidasida</taxon>
        <taxon>Haemosporida</taxon>
        <taxon>Plasmodiidae</taxon>
        <taxon>Plasmodium</taxon>
        <taxon>Plasmodium (Plasmodium)</taxon>
    </lineage>
</organism>
<dbReference type="AlphaFoldDB" id="A0A0J9TS89"/>
<dbReference type="Pfam" id="PF05795">
    <property type="entry name" value="Plasmodium_Vir"/>
    <property type="match status" value="1"/>
</dbReference>
<protein>
    <recommendedName>
        <fullName evidence="3">Variable surface protein</fullName>
    </recommendedName>
</protein>
<dbReference type="EMBL" id="KQ235437">
    <property type="protein sequence ID" value="KMZ98760.1"/>
    <property type="molecule type" value="Genomic_DNA"/>
</dbReference>
<dbReference type="Proteomes" id="UP000053239">
    <property type="component" value="Unassembled WGS sequence"/>
</dbReference>
<evidence type="ECO:0008006" key="3">
    <source>
        <dbReference type="Google" id="ProtNLM"/>
    </source>
</evidence>
<accession>A0A0J9TS89</accession>
<dbReference type="InterPro" id="IPR008780">
    <property type="entry name" value="Plasmodium_Vir"/>
</dbReference>
<evidence type="ECO:0000313" key="1">
    <source>
        <dbReference type="EMBL" id="KMZ98760.1"/>
    </source>
</evidence>
<evidence type="ECO:0000313" key="2">
    <source>
        <dbReference type="Proteomes" id="UP000053239"/>
    </source>
</evidence>
<name>A0A0J9TS89_PLAVI</name>
<sequence>MVVLSKITKLILQINYTIFIYAILDNKINVQKYYNYIFFIKIINVLYDYVNIFPVFNSIILEKPEDSIEPNKTSCKTYKTNNLTGYKGSEDLFIITCAKYSKYIDEITKDPKYSKTAFCKYINYWLYDTLQSMNPQTIYLYLNRFYSGIPNLNDCREYQEHISESTYGELKKLYNIYDDFIKFKAESLKQEIEKCNYGDSCVTIYKDNVKKCKEDYENPFCTKLIEFRKEYENHKTEIKKCMNKMVYLTPIQSNPTSTILISSIVMSTISSALFISYKVVLTMSPTFLNTF</sequence>
<gene>
    <name evidence="1" type="ORF">PVNG_00554</name>
</gene>
<reference evidence="1 2" key="1">
    <citation type="submission" date="2011-09" db="EMBL/GenBank/DDBJ databases">
        <title>The Genome Sequence of Plasmodium vivax North Korean.</title>
        <authorList>
            <consortium name="The Broad Institute Genome Sequencing Platform"/>
            <consortium name="The Broad Institute Genome Sequencing Center for Infectious Disease"/>
            <person name="Neafsey D."/>
            <person name="Carlton J."/>
            <person name="Barnwell J."/>
            <person name="Collins W."/>
            <person name="Escalante A."/>
            <person name="Mullikin J."/>
            <person name="Saul A."/>
            <person name="Guigo R."/>
            <person name="Camara F."/>
            <person name="Young S.K."/>
            <person name="Zeng Q."/>
            <person name="Gargeya S."/>
            <person name="Fitzgerald M."/>
            <person name="Haas B."/>
            <person name="Abouelleil A."/>
            <person name="Alvarado L."/>
            <person name="Arachchi H.M."/>
            <person name="Berlin A."/>
            <person name="Brown A."/>
            <person name="Chapman S.B."/>
            <person name="Chen Z."/>
            <person name="Dunbar C."/>
            <person name="Freedman E."/>
            <person name="Gearin G."/>
            <person name="Gellesch M."/>
            <person name="Goldberg J."/>
            <person name="Griggs A."/>
            <person name="Gujja S."/>
            <person name="Heiman D."/>
            <person name="Howarth C."/>
            <person name="Larson L."/>
            <person name="Lui A."/>
            <person name="MacDonald P.J.P."/>
            <person name="Montmayeur A."/>
            <person name="Murphy C."/>
            <person name="Neiman D."/>
            <person name="Pearson M."/>
            <person name="Priest M."/>
            <person name="Roberts A."/>
            <person name="Saif S."/>
            <person name="Shea T."/>
            <person name="Shenoy N."/>
            <person name="Sisk P."/>
            <person name="Stolte C."/>
            <person name="Sykes S."/>
            <person name="Wortman J."/>
            <person name="Nusbaum C."/>
            <person name="Birren B."/>
        </authorList>
    </citation>
    <scope>NUCLEOTIDE SEQUENCE [LARGE SCALE GENOMIC DNA]</scope>
    <source>
        <strain evidence="1 2">North Korean</strain>
    </source>
</reference>
<proteinExistence type="predicted"/>